<evidence type="ECO:0000259" key="3">
    <source>
        <dbReference type="PROSITE" id="PS50026"/>
    </source>
</evidence>
<dbReference type="AlphaFoldDB" id="A0A210QC91"/>
<evidence type="ECO:0000256" key="2">
    <source>
        <dbReference type="SAM" id="SignalP"/>
    </source>
</evidence>
<dbReference type="EMBL" id="NEDP02004195">
    <property type="protein sequence ID" value="OWF46348.1"/>
    <property type="molecule type" value="Genomic_DNA"/>
</dbReference>
<gene>
    <name evidence="4" type="ORF">KP79_PYT04821</name>
</gene>
<feature type="chain" id="PRO_5012871675" evidence="2">
    <location>
        <begin position="23"/>
        <end position="353"/>
    </location>
</feature>
<feature type="disulfide bond" evidence="1">
    <location>
        <begin position="84"/>
        <end position="93"/>
    </location>
</feature>
<dbReference type="InterPro" id="IPR000742">
    <property type="entry name" value="EGF"/>
</dbReference>
<dbReference type="Gene3D" id="2.10.25.10">
    <property type="entry name" value="Laminin"/>
    <property type="match status" value="1"/>
</dbReference>
<organism evidence="4 5">
    <name type="scientific">Mizuhopecten yessoensis</name>
    <name type="common">Japanese scallop</name>
    <name type="synonym">Patinopecten yessoensis</name>
    <dbReference type="NCBI Taxonomy" id="6573"/>
    <lineage>
        <taxon>Eukaryota</taxon>
        <taxon>Metazoa</taxon>
        <taxon>Spiralia</taxon>
        <taxon>Lophotrochozoa</taxon>
        <taxon>Mollusca</taxon>
        <taxon>Bivalvia</taxon>
        <taxon>Autobranchia</taxon>
        <taxon>Pteriomorphia</taxon>
        <taxon>Pectinida</taxon>
        <taxon>Pectinoidea</taxon>
        <taxon>Pectinidae</taxon>
        <taxon>Mizuhopecten</taxon>
    </lineage>
</organism>
<feature type="domain" description="EGF-like" evidence="3">
    <location>
        <begin position="20"/>
        <end position="55"/>
    </location>
</feature>
<dbReference type="PROSITE" id="PS00022">
    <property type="entry name" value="EGF_1"/>
    <property type="match status" value="2"/>
</dbReference>
<comment type="caution">
    <text evidence="4">The sequence shown here is derived from an EMBL/GenBank/DDBJ whole genome shotgun (WGS) entry which is preliminary data.</text>
</comment>
<keyword evidence="5" id="KW-1185">Reference proteome</keyword>
<proteinExistence type="predicted"/>
<feature type="signal peptide" evidence="2">
    <location>
        <begin position="1"/>
        <end position="22"/>
    </location>
</feature>
<keyword evidence="1" id="KW-1015">Disulfide bond</keyword>
<feature type="disulfide bond" evidence="1">
    <location>
        <begin position="63"/>
        <end position="73"/>
    </location>
</feature>
<feature type="disulfide bond" evidence="1">
    <location>
        <begin position="45"/>
        <end position="54"/>
    </location>
</feature>
<keyword evidence="1" id="KW-0245">EGF-like domain</keyword>
<sequence length="353" mass="39415">MSSFILFSSLLVGLTFVVLVNSYCQRPGFYCQQFGRCSENQTCECPTGFRGFDCRIPKWVPTCVNNCSGHGQCVTTWNRDWCYCDYGYFGKNCETKNDTIICGSKNITIVTHVSSDKAVVLHGHPMCMFSRVPAGRHVYKYELTVDRMPPPGHPCAGALHTMVIDSSTTVQMFHVEIQSSFGIVTPLDWITEFECTYRNTVTGSSQPKLDVQRYEVKLLDSQYEPQPNGEVPIYNEFSLEFTPTPSVNVPDAHAMVWDLKVYDAEKTRPIADILVDGCLTIAGEERLLGPPAALVAQRGVVLTFAPVNKDTYLFFDYKVKICDGQCPQPPCAGKPIPKNWIGFNVHVAMNNAV</sequence>
<protein>
    <submittedName>
        <fullName evidence="4">EGF-like domain containing protein 2</fullName>
    </submittedName>
</protein>
<evidence type="ECO:0000256" key="1">
    <source>
        <dbReference type="PROSITE-ProRule" id="PRU00076"/>
    </source>
</evidence>
<dbReference type="PROSITE" id="PS50026">
    <property type="entry name" value="EGF_3"/>
    <property type="match status" value="2"/>
</dbReference>
<dbReference type="SUPFAM" id="SSF57196">
    <property type="entry name" value="EGF/Laminin"/>
    <property type="match status" value="1"/>
</dbReference>
<reference evidence="4 5" key="1">
    <citation type="journal article" date="2017" name="Nat. Ecol. Evol.">
        <title>Scallop genome provides insights into evolution of bilaterian karyotype and development.</title>
        <authorList>
            <person name="Wang S."/>
            <person name="Zhang J."/>
            <person name="Jiao W."/>
            <person name="Li J."/>
            <person name="Xun X."/>
            <person name="Sun Y."/>
            <person name="Guo X."/>
            <person name="Huan P."/>
            <person name="Dong B."/>
            <person name="Zhang L."/>
            <person name="Hu X."/>
            <person name="Sun X."/>
            <person name="Wang J."/>
            <person name="Zhao C."/>
            <person name="Wang Y."/>
            <person name="Wang D."/>
            <person name="Huang X."/>
            <person name="Wang R."/>
            <person name="Lv J."/>
            <person name="Li Y."/>
            <person name="Zhang Z."/>
            <person name="Liu B."/>
            <person name="Lu W."/>
            <person name="Hui Y."/>
            <person name="Liang J."/>
            <person name="Zhou Z."/>
            <person name="Hou R."/>
            <person name="Li X."/>
            <person name="Liu Y."/>
            <person name="Li H."/>
            <person name="Ning X."/>
            <person name="Lin Y."/>
            <person name="Zhao L."/>
            <person name="Xing Q."/>
            <person name="Dou J."/>
            <person name="Li Y."/>
            <person name="Mao J."/>
            <person name="Guo H."/>
            <person name="Dou H."/>
            <person name="Li T."/>
            <person name="Mu C."/>
            <person name="Jiang W."/>
            <person name="Fu Q."/>
            <person name="Fu X."/>
            <person name="Miao Y."/>
            <person name="Liu J."/>
            <person name="Yu Q."/>
            <person name="Li R."/>
            <person name="Liao H."/>
            <person name="Li X."/>
            <person name="Kong Y."/>
            <person name="Jiang Z."/>
            <person name="Chourrout D."/>
            <person name="Li R."/>
            <person name="Bao Z."/>
        </authorList>
    </citation>
    <scope>NUCLEOTIDE SEQUENCE [LARGE SCALE GENOMIC DNA]</scope>
    <source>
        <strain evidence="4 5">PY_sf001</strain>
    </source>
</reference>
<accession>A0A210QC91</accession>
<dbReference type="Proteomes" id="UP000242188">
    <property type="component" value="Unassembled WGS sequence"/>
</dbReference>
<name>A0A210QC91_MIZYE</name>
<evidence type="ECO:0000313" key="4">
    <source>
        <dbReference type="EMBL" id="OWF46348.1"/>
    </source>
</evidence>
<comment type="caution">
    <text evidence="1">Lacks conserved residue(s) required for the propagation of feature annotation.</text>
</comment>
<feature type="domain" description="EGF-like" evidence="3">
    <location>
        <begin position="59"/>
        <end position="94"/>
    </location>
</feature>
<dbReference type="PROSITE" id="PS01186">
    <property type="entry name" value="EGF_2"/>
    <property type="match status" value="2"/>
</dbReference>
<dbReference type="OrthoDB" id="5790562at2759"/>
<evidence type="ECO:0000313" key="5">
    <source>
        <dbReference type="Proteomes" id="UP000242188"/>
    </source>
</evidence>
<keyword evidence="2" id="KW-0732">Signal</keyword>
<dbReference type="SMART" id="SM00181">
    <property type="entry name" value="EGF"/>
    <property type="match status" value="2"/>
</dbReference>